<evidence type="ECO:0000313" key="2">
    <source>
        <dbReference type="Proteomes" id="UP001144323"/>
    </source>
</evidence>
<dbReference type="EMBL" id="BSEC01000001">
    <property type="protein sequence ID" value="GLI94311.1"/>
    <property type="molecule type" value="Genomic_DNA"/>
</dbReference>
<proteinExistence type="predicted"/>
<dbReference type="Proteomes" id="UP001144323">
    <property type="component" value="Unassembled WGS sequence"/>
</dbReference>
<protein>
    <submittedName>
        <fullName evidence="1">Uncharacterized protein</fullName>
    </submittedName>
</protein>
<sequence length="68" mass="7167">MEIGRRLAPPPYENLPIEAPNFIGAIATLEAPAMTISYIETSAPTSRPFAGMARVVVAGASSMEAPHQ</sequence>
<keyword evidence="2" id="KW-1185">Reference proteome</keyword>
<reference evidence="1" key="1">
    <citation type="journal article" date="2023" name="Int. J. Syst. Evol. Microbiol.">
        <title>Methylocystis iwaonis sp. nov., a type II methane-oxidizing bacterium from surface soil of a rice paddy field in Japan, and emended description of the genus Methylocystis (ex Whittenbury et al. 1970) Bowman et al. 1993.</title>
        <authorList>
            <person name="Kaise H."/>
            <person name="Sawadogo J.B."/>
            <person name="Alam M.S."/>
            <person name="Ueno C."/>
            <person name="Dianou D."/>
            <person name="Shinjo R."/>
            <person name="Asakawa S."/>
        </authorList>
    </citation>
    <scope>NUCLEOTIDE SEQUENCE</scope>
    <source>
        <strain evidence="1">LMG27198</strain>
    </source>
</reference>
<evidence type="ECO:0000313" key="1">
    <source>
        <dbReference type="EMBL" id="GLI94311.1"/>
    </source>
</evidence>
<accession>A0A9W6LTB1</accession>
<gene>
    <name evidence="1" type="ORF">LMG27198_33030</name>
</gene>
<dbReference type="AlphaFoldDB" id="A0A9W6LTB1"/>
<name>A0A9W6LTB1_9HYPH</name>
<organism evidence="1 2">
    <name type="scientific">Methylocystis echinoides</name>
    <dbReference type="NCBI Taxonomy" id="29468"/>
    <lineage>
        <taxon>Bacteria</taxon>
        <taxon>Pseudomonadati</taxon>
        <taxon>Pseudomonadota</taxon>
        <taxon>Alphaproteobacteria</taxon>
        <taxon>Hyphomicrobiales</taxon>
        <taxon>Methylocystaceae</taxon>
        <taxon>Methylocystis</taxon>
    </lineage>
</organism>
<comment type="caution">
    <text evidence="1">The sequence shown here is derived from an EMBL/GenBank/DDBJ whole genome shotgun (WGS) entry which is preliminary data.</text>
</comment>